<organism evidence="2 3">
    <name type="scientific">Kandleria vitulina</name>
    <dbReference type="NCBI Taxonomy" id="1630"/>
    <lineage>
        <taxon>Bacteria</taxon>
        <taxon>Bacillati</taxon>
        <taxon>Bacillota</taxon>
        <taxon>Erysipelotrichia</taxon>
        <taxon>Erysipelotrichales</taxon>
        <taxon>Coprobacillaceae</taxon>
        <taxon>Kandleria</taxon>
    </lineage>
</organism>
<dbReference type="InterPro" id="IPR052939">
    <property type="entry name" value="23S_rRNA_MeTrnsfrase_RlmA"/>
</dbReference>
<dbReference type="eggNOG" id="COG0220">
    <property type="taxonomic scope" value="Bacteria"/>
</dbReference>
<sequence length="354" mass="41340">MIALFIYLAGFIGMLLIFNLVFFEMSRAKALSVKNYAWFSTLSKPYNYTRTGSMIFICVLTYLLTGHGDLSGLEWIVYLILFVACGVIADAMTQFIIQKYAQIRCRKMIRMATSLEDEFSEAMNFVEDYDYVVSSAKYDEKEIAKKYIKKEDHLSFIGVDRGEFAKNFGDYPEATYNVDSFSSVEDVQKNLEGTPVRATTLTPNGQMPFKDKRLDVVMDQYSNYNKDEVKRVLKDDGYFIVNQYGSHNLREFLNVYMYLRVKGVWDLESCKMTLKSINFKVEEAYEDYGYVRFKNLSQLHTYFTIVLQDVAANPEKYKAFYLKALQDIKENGFYEMTTYRFLIVAKKEKDNEHE</sequence>
<dbReference type="Proteomes" id="UP000182429">
    <property type="component" value="Unassembled WGS sequence"/>
</dbReference>
<keyword evidence="1" id="KW-0812">Transmembrane</keyword>
<dbReference type="AlphaFoldDB" id="A0A1H2R383"/>
<dbReference type="EMBL" id="FNNF01000004">
    <property type="protein sequence ID" value="SDW13922.1"/>
    <property type="molecule type" value="Genomic_DNA"/>
</dbReference>
<proteinExistence type="predicted"/>
<reference evidence="2 3" key="1">
    <citation type="submission" date="2016-10" db="EMBL/GenBank/DDBJ databases">
        <authorList>
            <person name="de Groot N.N."/>
        </authorList>
    </citation>
    <scope>NUCLEOTIDE SEQUENCE [LARGE SCALE GENOMIC DNA]</scope>
    <source>
        <strain evidence="2 3">S3b</strain>
    </source>
</reference>
<protein>
    <recommendedName>
        <fullName evidence="4">Methyltransferase domain-containing protein</fullName>
    </recommendedName>
</protein>
<dbReference type="STRING" id="1630.SAMN05216514_11449"/>
<dbReference type="Gene3D" id="3.40.50.150">
    <property type="entry name" value="Vaccinia Virus protein VP39"/>
    <property type="match status" value="1"/>
</dbReference>
<evidence type="ECO:0000313" key="3">
    <source>
        <dbReference type="Proteomes" id="UP000182429"/>
    </source>
</evidence>
<feature type="transmembrane region" description="Helical" evidence="1">
    <location>
        <begin position="46"/>
        <end position="64"/>
    </location>
</feature>
<dbReference type="RefSeq" id="WP_074685759.1">
    <property type="nucleotide sequence ID" value="NZ_FNNF01000004.1"/>
</dbReference>
<accession>A0A1H2R383</accession>
<evidence type="ECO:0008006" key="4">
    <source>
        <dbReference type="Google" id="ProtNLM"/>
    </source>
</evidence>
<dbReference type="InterPro" id="IPR029063">
    <property type="entry name" value="SAM-dependent_MTases_sf"/>
</dbReference>
<dbReference type="PANTHER" id="PTHR43460:SF1">
    <property type="entry name" value="METHYLTRANSFERASE TYPE 11 DOMAIN-CONTAINING PROTEIN"/>
    <property type="match status" value="1"/>
</dbReference>
<gene>
    <name evidence="2" type="ORF">SAMN04487759_104110</name>
</gene>
<keyword evidence="1" id="KW-1133">Transmembrane helix</keyword>
<keyword evidence="1" id="KW-0472">Membrane</keyword>
<feature type="transmembrane region" description="Helical" evidence="1">
    <location>
        <begin position="76"/>
        <end position="97"/>
    </location>
</feature>
<evidence type="ECO:0000313" key="2">
    <source>
        <dbReference type="EMBL" id="SDW13922.1"/>
    </source>
</evidence>
<dbReference type="PANTHER" id="PTHR43460">
    <property type="entry name" value="METHYLTRANSFERASE"/>
    <property type="match status" value="1"/>
</dbReference>
<dbReference type="SUPFAM" id="SSF53335">
    <property type="entry name" value="S-adenosyl-L-methionine-dependent methyltransferases"/>
    <property type="match status" value="1"/>
</dbReference>
<dbReference type="OrthoDB" id="9795864at2"/>
<evidence type="ECO:0000256" key="1">
    <source>
        <dbReference type="SAM" id="Phobius"/>
    </source>
</evidence>
<feature type="transmembrane region" description="Helical" evidence="1">
    <location>
        <begin position="6"/>
        <end position="25"/>
    </location>
</feature>
<name>A0A1H2R383_9FIRM</name>